<evidence type="ECO:0000313" key="1">
    <source>
        <dbReference type="EMBL" id="KAJ9111172.1"/>
    </source>
</evidence>
<keyword evidence="2" id="KW-1185">Reference proteome</keyword>
<name>A0ACC2WHS4_9TREE</name>
<dbReference type="Proteomes" id="UP001230649">
    <property type="component" value="Unassembled WGS sequence"/>
</dbReference>
<sequence length="1133" mass="121092">MYQLLQTAPGQDDPRFMSQERVMSYLQGQGLLSADVRDVNLHDQTRHDQQRGTSDNGGFSTRPGPMSDAQQAAMFRAMMGMQQQHPDARQQVPSHPVQDPGIWLAEDDDGTQNRQNAQPPQDRVMGLNDIEYDYNIGPSTAPPSLHNPNFVHMGQDISGYRFGQADASETQTPQTAPIQGYGHDFSLEMQRQQQQMLGNQFSVYRSPHLGTTSISPGPSPLLAPQQLVMPVGELASDLDLQQLAQHQAVALAQAQYNAHIQMQGLHGGPFGFRNNLAVDAMVRRHSHQRNTSAPSSYAGSVHSGLEGLEDHLGQLTADGYEGSDFGGKEANGLDVEEFVDMDGGVDSIPSVDASKGSSGDASDPTTATSVKEEPIFGVWTTVQHEQNSPAQDGNLWQAQIDSGVGLVDQQIMYDESSPLPIFTGDAMGRVDMSLPTPDATAPLRMMAALDASGTSEFGRRMNSISSTRTASSSSSLSASNNPVLRTASPLNGQLSGTGRALPARSSTLDSNDGFAMPPFPTRSTSSPGSGGSESNSPAPFFNQPRRVTTLSGPQSKPRSPPQLFIPDTSSPSPSVKPAQLYPSRGGLKESAKGMGREASSRYAHQTGQMTLGIPTGGNMGGHHGTGSFLSPIGPGGPSINIVPSTPTSGLREARGIWEKLAIQAQRNQHAQHHQSGLSDPTGTIPAPQGPPRRASHAGIYVPVTANEGVEVPGAPGNQIAPQAQPVLPAQYGLPAHMLVTPPLRQRTRSEGAISTVISESGMQDLQQQWLEQQQANESVDPRMLMGESTMSSESSTPAMGPNLGDMQGMVYTGPNGAPMYLPRQGVVPGPEVLGANFIVTNDGRRLSFDSRLERAFALYGPDVSGAPQTRLEGGRTGTHVKQEDFDAFLTSMIVPGDSGAQLRVSPGGPHRRQVKSEDWGRPAHMVDPSSQQWLVPEPQSSSRRGSLASTGSGSRSNSPSRARDSSPYARPPINDTDSGSEASGNSGRRGRGSKLVNEGGRGSSNKIPRAKVTTPATEMASRGRRTSDGLFECPVPGCGSTFTRQFNLKGHIRSHNEERPYKCTFEGCDKNKTDSGAECAMRHPLPTNPDGTLMSESKYRAEMERRKKAALSSQSPSLPTVTEGKKMQMKMEE</sequence>
<organism evidence="1 2">
    <name type="scientific">Naganishia adeliensis</name>
    <dbReference type="NCBI Taxonomy" id="92952"/>
    <lineage>
        <taxon>Eukaryota</taxon>
        <taxon>Fungi</taxon>
        <taxon>Dikarya</taxon>
        <taxon>Basidiomycota</taxon>
        <taxon>Agaricomycotina</taxon>
        <taxon>Tremellomycetes</taxon>
        <taxon>Filobasidiales</taxon>
        <taxon>Filobasidiaceae</taxon>
        <taxon>Naganishia</taxon>
    </lineage>
</organism>
<proteinExistence type="predicted"/>
<dbReference type="EMBL" id="JASBWS010000020">
    <property type="protein sequence ID" value="KAJ9111172.1"/>
    <property type="molecule type" value="Genomic_DNA"/>
</dbReference>
<protein>
    <submittedName>
        <fullName evidence="1">Uncharacterized protein</fullName>
    </submittedName>
</protein>
<comment type="caution">
    <text evidence="1">The sequence shown here is derived from an EMBL/GenBank/DDBJ whole genome shotgun (WGS) entry which is preliminary data.</text>
</comment>
<accession>A0ACC2WHS4</accession>
<gene>
    <name evidence="1" type="ORF">QFC20_002666</name>
</gene>
<evidence type="ECO:0000313" key="2">
    <source>
        <dbReference type="Proteomes" id="UP001230649"/>
    </source>
</evidence>
<reference evidence="1" key="1">
    <citation type="submission" date="2023-04" db="EMBL/GenBank/DDBJ databases">
        <title>Draft Genome sequencing of Naganishia species isolated from polar environments using Oxford Nanopore Technology.</title>
        <authorList>
            <person name="Leo P."/>
            <person name="Venkateswaran K."/>
        </authorList>
    </citation>
    <scope>NUCLEOTIDE SEQUENCE</scope>
    <source>
        <strain evidence="1">MNA-CCFEE 5262</strain>
    </source>
</reference>